<dbReference type="PROSITE" id="PS00518">
    <property type="entry name" value="ZF_RING_1"/>
    <property type="match status" value="1"/>
</dbReference>
<proteinExistence type="predicted"/>
<dbReference type="Gene3D" id="3.30.40.10">
    <property type="entry name" value="Zinc/RING finger domain, C3HC4 (zinc finger)"/>
    <property type="match status" value="1"/>
</dbReference>
<sequence>MPNRFEGPVDPDLICKLCGKVLEDPLSTPCGHVFCAACALQWLSKAVPDGHLCTVHT</sequence>
<dbReference type="Pfam" id="PF13923">
    <property type="entry name" value="zf-C3HC4_2"/>
    <property type="match status" value="1"/>
</dbReference>
<keyword evidence="2 4" id="KW-0863">Zinc-finger</keyword>
<keyword evidence="1" id="KW-0479">Metal-binding</keyword>
<dbReference type="GO" id="GO:0008270">
    <property type="term" value="F:zinc ion binding"/>
    <property type="evidence" value="ECO:0007669"/>
    <property type="project" value="UniProtKB-KW"/>
</dbReference>
<accession>A0A672M2L2</accession>
<evidence type="ECO:0000256" key="3">
    <source>
        <dbReference type="ARBA" id="ARBA00022833"/>
    </source>
</evidence>
<evidence type="ECO:0000313" key="7">
    <source>
        <dbReference type="Proteomes" id="UP000472262"/>
    </source>
</evidence>
<keyword evidence="7" id="KW-1185">Reference proteome</keyword>
<evidence type="ECO:0000313" key="6">
    <source>
        <dbReference type="Ensembl" id="ENSSGRP00000032610.1"/>
    </source>
</evidence>
<dbReference type="InterPro" id="IPR017907">
    <property type="entry name" value="Znf_RING_CS"/>
</dbReference>
<reference evidence="6" key="1">
    <citation type="submission" date="2025-08" db="UniProtKB">
        <authorList>
            <consortium name="Ensembl"/>
        </authorList>
    </citation>
    <scope>IDENTIFICATION</scope>
</reference>
<dbReference type="PROSITE" id="PS50089">
    <property type="entry name" value="ZF_RING_2"/>
    <property type="match status" value="1"/>
</dbReference>
<dbReference type="Proteomes" id="UP000472262">
    <property type="component" value="Unassembled WGS sequence"/>
</dbReference>
<organism evidence="6 7">
    <name type="scientific">Sinocyclocheilus grahami</name>
    <name type="common">Dianchi golden-line fish</name>
    <name type="synonym">Barbus grahami</name>
    <dbReference type="NCBI Taxonomy" id="75366"/>
    <lineage>
        <taxon>Eukaryota</taxon>
        <taxon>Metazoa</taxon>
        <taxon>Chordata</taxon>
        <taxon>Craniata</taxon>
        <taxon>Vertebrata</taxon>
        <taxon>Euteleostomi</taxon>
        <taxon>Actinopterygii</taxon>
        <taxon>Neopterygii</taxon>
        <taxon>Teleostei</taxon>
        <taxon>Ostariophysi</taxon>
        <taxon>Cypriniformes</taxon>
        <taxon>Cyprinidae</taxon>
        <taxon>Cyprininae</taxon>
        <taxon>Sinocyclocheilus</taxon>
    </lineage>
</organism>
<dbReference type="InterPro" id="IPR001841">
    <property type="entry name" value="Znf_RING"/>
</dbReference>
<name>A0A672M2L2_SINGR</name>
<evidence type="ECO:0000256" key="4">
    <source>
        <dbReference type="PROSITE-ProRule" id="PRU00175"/>
    </source>
</evidence>
<reference evidence="6" key="2">
    <citation type="submission" date="2025-09" db="UniProtKB">
        <authorList>
            <consortium name="Ensembl"/>
        </authorList>
    </citation>
    <scope>IDENTIFICATION</scope>
</reference>
<dbReference type="SUPFAM" id="SSF57850">
    <property type="entry name" value="RING/U-box"/>
    <property type="match status" value="1"/>
</dbReference>
<dbReference type="InParanoid" id="A0A672M2L2"/>
<keyword evidence="3" id="KW-0862">Zinc</keyword>
<protein>
    <recommendedName>
        <fullName evidence="5">RING-type domain-containing protein</fullName>
    </recommendedName>
</protein>
<dbReference type="InterPro" id="IPR013083">
    <property type="entry name" value="Znf_RING/FYVE/PHD"/>
</dbReference>
<evidence type="ECO:0000256" key="2">
    <source>
        <dbReference type="ARBA" id="ARBA00022771"/>
    </source>
</evidence>
<evidence type="ECO:0000259" key="5">
    <source>
        <dbReference type="PROSITE" id="PS50089"/>
    </source>
</evidence>
<evidence type="ECO:0000256" key="1">
    <source>
        <dbReference type="ARBA" id="ARBA00022723"/>
    </source>
</evidence>
<dbReference type="Ensembl" id="ENSSGRT00000035010.1">
    <property type="protein sequence ID" value="ENSSGRP00000032610.1"/>
    <property type="gene ID" value="ENSSGRG00000018227.1"/>
</dbReference>
<feature type="domain" description="RING-type" evidence="5">
    <location>
        <begin position="15"/>
        <end position="57"/>
    </location>
</feature>
<dbReference type="AlphaFoldDB" id="A0A672M2L2"/>